<dbReference type="InterPro" id="IPR041636">
    <property type="entry name" value="RNase_J_C"/>
</dbReference>
<dbReference type="Gene3D" id="3.40.50.10710">
    <property type="entry name" value="Metallo-hydrolase/oxidoreductase"/>
    <property type="match status" value="1"/>
</dbReference>
<sequence>MTFFDNTKNTSKNEPFLRIIAIGGTASVNTNLTVYEYGDDIIVVDCGIGFPDDEQPGVDVIIPDFSYLIEHKNKVRALFLTHGHADHIDAVPYFLQELNVPVYAGKLVQGLIKEKLKEKRFKSVQDAAFNLISPETPEVRVGAFSVSAFRLNHSVPSTVGFAIKTPQGLVMHMADYKIDWTPVLDKPVDMARIAQLAGQGVLCLLSDCLGSTSEGFSKSERSLNDTFIELFERAEGRQVLVTTISSNISRMYQIITAAVKHGRKVVFSGRSIEQGATVARGLGYLKFADSVFVPEKDAKRYLQKDLVYIVAGCYGQPESSLGRLSRNENKDIELEDNALVIFSADPNPPGSDIAVERLQTALTLMGAEVLYSEIQENLHVSGHGTKGDLITMASVVRPKYFIPIGGTVTKMRAYKNMIGTLGFNRDTVFELLAGESVVFSNGMAQKGDRVDVKDVYLEMGSADSVSPVVLRDRQVLSDDGVFVVVIPLTGKTKEPVGKVEIITRGFVYVKESQALIGRSRDVINKALDKFRGDFGNWGVVKSTVEKEIERFLFRETGRRPLIIVSSLIV</sequence>
<keyword evidence="1" id="KW-0963">Cytoplasm</keyword>
<comment type="caution">
    <text evidence="6">The sequence shown here is derived from an EMBL/GenBank/DDBJ whole genome shotgun (WGS) entry which is preliminary data.</text>
</comment>
<dbReference type="NCBIfam" id="TIGR00649">
    <property type="entry name" value="MG423"/>
    <property type="match status" value="1"/>
</dbReference>
<dbReference type="InterPro" id="IPR042173">
    <property type="entry name" value="RNase_J_2"/>
</dbReference>
<dbReference type="EMBL" id="LCMF01000024">
    <property type="protein sequence ID" value="KKU30384.1"/>
    <property type="molecule type" value="Genomic_DNA"/>
</dbReference>
<dbReference type="GO" id="GO:0004527">
    <property type="term" value="F:exonuclease activity"/>
    <property type="evidence" value="ECO:0007669"/>
    <property type="project" value="UniProtKB-KW"/>
</dbReference>
<name>A0A0G1PC43_UNCKA</name>
<dbReference type="SMART" id="SM00849">
    <property type="entry name" value="Lactamase_B"/>
    <property type="match status" value="1"/>
</dbReference>
<reference evidence="6 7" key="1">
    <citation type="journal article" date="2015" name="Nature">
        <title>rRNA introns, odd ribosomes, and small enigmatic genomes across a large radiation of phyla.</title>
        <authorList>
            <person name="Brown C.T."/>
            <person name="Hug L.A."/>
            <person name="Thomas B.C."/>
            <person name="Sharon I."/>
            <person name="Castelle C.J."/>
            <person name="Singh A."/>
            <person name="Wilkins M.J."/>
            <person name="Williams K.H."/>
            <person name="Banfield J.F."/>
        </authorList>
    </citation>
    <scope>NUCLEOTIDE SEQUENCE [LARGE SCALE GENOMIC DNA]</scope>
</reference>
<organism evidence="6 7">
    <name type="scientific">candidate division WWE3 bacterium GW2011_GWA1_46_21</name>
    <dbReference type="NCBI Taxonomy" id="1619107"/>
    <lineage>
        <taxon>Bacteria</taxon>
        <taxon>Katanobacteria</taxon>
    </lineage>
</organism>
<evidence type="ECO:0000313" key="6">
    <source>
        <dbReference type="EMBL" id="KKU30384.1"/>
    </source>
</evidence>
<dbReference type="Proteomes" id="UP000034732">
    <property type="component" value="Unassembled WGS sequence"/>
</dbReference>
<dbReference type="CDD" id="cd07714">
    <property type="entry name" value="RNaseJ_MBL-fold"/>
    <property type="match status" value="1"/>
</dbReference>
<dbReference type="Gene3D" id="3.60.15.10">
    <property type="entry name" value="Ribonuclease Z/Hydroxyacylglutathione hydrolase-like"/>
    <property type="match status" value="1"/>
</dbReference>
<dbReference type="GO" id="GO:0046872">
    <property type="term" value="F:metal ion binding"/>
    <property type="evidence" value="ECO:0007669"/>
    <property type="project" value="InterPro"/>
</dbReference>
<dbReference type="Pfam" id="PF17770">
    <property type="entry name" value="RNase_J_C"/>
    <property type="match status" value="1"/>
</dbReference>
<dbReference type="SUPFAM" id="SSF56281">
    <property type="entry name" value="Metallo-hydrolase/oxidoreductase"/>
    <property type="match status" value="1"/>
</dbReference>
<evidence type="ECO:0000256" key="3">
    <source>
        <dbReference type="ARBA" id="ARBA00022839"/>
    </source>
</evidence>
<accession>A0A0G1PC43</accession>
<evidence type="ECO:0000256" key="1">
    <source>
        <dbReference type="ARBA" id="ARBA00022490"/>
    </source>
</evidence>
<dbReference type="AlphaFoldDB" id="A0A0G1PC43"/>
<keyword evidence="4" id="KW-0694">RNA-binding</keyword>
<evidence type="ECO:0000313" key="7">
    <source>
        <dbReference type="Proteomes" id="UP000034732"/>
    </source>
</evidence>
<dbReference type="InterPro" id="IPR004613">
    <property type="entry name" value="RNase_J"/>
</dbReference>
<evidence type="ECO:0000256" key="2">
    <source>
        <dbReference type="ARBA" id="ARBA00022722"/>
    </source>
</evidence>
<keyword evidence="2" id="KW-0540">Nuclease</keyword>
<dbReference type="InterPro" id="IPR036866">
    <property type="entry name" value="RibonucZ/Hydroxyglut_hydro"/>
</dbReference>
<evidence type="ECO:0000256" key="4">
    <source>
        <dbReference type="ARBA" id="ARBA00022884"/>
    </source>
</evidence>
<gene>
    <name evidence="6" type="ORF">UX44_C0024G0014</name>
</gene>
<dbReference type="Gene3D" id="3.10.20.580">
    <property type="match status" value="1"/>
</dbReference>
<dbReference type="InterPro" id="IPR001279">
    <property type="entry name" value="Metallo-B-lactamas"/>
</dbReference>
<protein>
    <recommendedName>
        <fullName evidence="5">Metallo-beta-lactamase domain-containing protein</fullName>
    </recommendedName>
</protein>
<dbReference type="PANTHER" id="PTHR43694">
    <property type="entry name" value="RIBONUCLEASE J"/>
    <property type="match status" value="1"/>
</dbReference>
<dbReference type="GO" id="GO:0003723">
    <property type="term" value="F:RNA binding"/>
    <property type="evidence" value="ECO:0007669"/>
    <property type="project" value="UniProtKB-KW"/>
</dbReference>
<keyword evidence="3" id="KW-0378">Hydrolase</keyword>
<dbReference type="InterPro" id="IPR055132">
    <property type="entry name" value="RNase_J_b_CASP"/>
</dbReference>
<dbReference type="Pfam" id="PF22505">
    <property type="entry name" value="RNase_J_b_CASP"/>
    <property type="match status" value="1"/>
</dbReference>
<evidence type="ECO:0000259" key="5">
    <source>
        <dbReference type="SMART" id="SM00849"/>
    </source>
</evidence>
<proteinExistence type="predicted"/>
<dbReference type="PANTHER" id="PTHR43694:SF1">
    <property type="entry name" value="RIBONUCLEASE J"/>
    <property type="match status" value="1"/>
</dbReference>
<dbReference type="Pfam" id="PF00753">
    <property type="entry name" value="Lactamase_B"/>
    <property type="match status" value="1"/>
</dbReference>
<feature type="domain" description="Metallo-beta-lactamase" evidence="5">
    <location>
        <begin position="29"/>
        <end position="227"/>
    </location>
</feature>
<dbReference type="PATRIC" id="fig|1619107.3.peg.421"/>
<keyword evidence="3" id="KW-0269">Exonuclease</keyword>